<name>A0ABP7AGS7_9MICO</name>
<evidence type="ECO:0000313" key="2">
    <source>
        <dbReference type="EMBL" id="GAA3631481.1"/>
    </source>
</evidence>
<dbReference type="PANTHER" id="PTHR43441">
    <property type="entry name" value="RIBOSOMAL-PROTEIN-SERINE ACETYLTRANSFERASE"/>
    <property type="match status" value="1"/>
</dbReference>
<comment type="caution">
    <text evidence="2">The sequence shown here is derived from an EMBL/GenBank/DDBJ whole genome shotgun (WGS) entry which is preliminary data.</text>
</comment>
<dbReference type="EMBL" id="BAAAYU010000004">
    <property type="protein sequence ID" value="GAA3631481.1"/>
    <property type="molecule type" value="Genomic_DNA"/>
</dbReference>
<evidence type="ECO:0000259" key="1">
    <source>
        <dbReference type="PROSITE" id="PS51186"/>
    </source>
</evidence>
<organism evidence="2 3">
    <name type="scientific">Microbacterium awajiense</name>
    <dbReference type="NCBI Taxonomy" id="415214"/>
    <lineage>
        <taxon>Bacteria</taxon>
        <taxon>Bacillati</taxon>
        <taxon>Actinomycetota</taxon>
        <taxon>Actinomycetes</taxon>
        <taxon>Micrococcales</taxon>
        <taxon>Microbacteriaceae</taxon>
        <taxon>Microbacterium</taxon>
    </lineage>
</organism>
<reference evidence="3" key="1">
    <citation type="journal article" date="2019" name="Int. J. Syst. Evol. Microbiol.">
        <title>The Global Catalogue of Microorganisms (GCM) 10K type strain sequencing project: providing services to taxonomists for standard genome sequencing and annotation.</title>
        <authorList>
            <consortium name="The Broad Institute Genomics Platform"/>
            <consortium name="The Broad Institute Genome Sequencing Center for Infectious Disease"/>
            <person name="Wu L."/>
            <person name="Ma J."/>
        </authorList>
    </citation>
    <scope>NUCLEOTIDE SEQUENCE [LARGE SCALE GENOMIC DNA]</scope>
    <source>
        <strain evidence="3">JCM 16544</strain>
    </source>
</reference>
<dbReference type="RefSeq" id="WP_344737170.1">
    <property type="nucleotide sequence ID" value="NZ_BAAAYU010000004.1"/>
</dbReference>
<keyword evidence="3" id="KW-1185">Reference proteome</keyword>
<dbReference type="InterPro" id="IPR000182">
    <property type="entry name" value="GNAT_dom"/>
</dbReference>
<dbReference type="InterPro" id="IPR051908">
    <property type="entry name" value="Ribosomal_N-acetyltransferase"/>
</dbReference>
<evidence type="ECO:0000313" key="3">
    <source>
        <dbReference type="Proteomes" id="UP001501697"/>
    </source>
</evidence>
<dbReference type="Gene3D" id="3.40.630.30">
    <property type="match status" value="1"/>
</dbReference>
<dbReference type="Pfam" id="PF13302">
    <property type="entry name" value="Acetyltransf_3"/>
    <property type="match status" value="1"/>
</dbReference>
<dbReference type="Proteomes" id="UP001501697">
    <property type="component" value="Unassembled WGS sequence"/>
</dbReference>
<proteinExistence type="predicted"/>
<dbReference type="PROSITE" id="PS51186">
    <property type="entry name" value="GNAT"/>
    <property type="match status" value="1"/>
</dbReference>
<sequence length="189" mass="20571">MIPVILRTKRLELSVPGTDDVDAIFAACQDPEIQRYTTVPSPYQRAHAEEFIRRAAAHWEEGTEVVWALRADGVLAGVASVFGLTEKAPVGEIGYWMAPGMRGRGLLGEAITAVVTYALSRDGLGLRRLQWRAIAGNRASASVAARAGFRFEGTLRAALPDRGTQRDGWVAAILDDDDRMPQDWPVLAG</sequence>
<protein>
    <submittedName>
        <fullName evidence="2">GNAT family N-acetyltransferase</fullName>
    </submittedName>
</protein>
<dbReference type="SUPFAM" id="SSF55729">
    <property type="entry name" value="Acyl-CoA N-acyltransferases (Nat)"/>
    <property type="match status" value="1"/>
</dbReference>
<dbReference type="InterPro" id="IPR016181">
    <property type="entry name" value="Acyl_CoA_acyltransferase"/>
</dbReference>
<accession>A0ABP7AGS7</accession>
<dbReference type="PANTHER" id="PTHR43441:SF10">
    <property type="entry name" value="ACETYLTRANSFERASE"/>
    <property type="match status" value="1"/>
</dbReference>
<feature type="domain" description="N-acetyltransferase" evidence="1">
    <location>
        <begin position="11"/>
        <end position="176"/>
    </location>
</feature>
<gene>
    <name evidence="2" type="ORF">GCM10022200_12980</name>
</gene>